<evidence type="ECO:0000313" key="2">
    <source>
        <dbReference type="EMBL" id="HIY67127.1"/>
    </source>
</evidence>
<proteinExistence type="predicted"/>
<gene>
    <name evidence="2" type="ORF">H9830_12730</name>
</gene>
<feature type="compositionally biased region" description="Basic and acidic residues" evidence="1">
    <location>
        <begin position="102"/>
        <end position="116"/>
    </location>
</feature>
<sequence length="206" mass="22331">MAGITQAIKTSTKTAGKTMVKTVSDAGSAIATSARRTSAKGKNAHSKTKEWDASQNPRAPKPDKPNTKDVDPAFQARVDHARTASKRLEDMKKNGEPNWGRLTEKHHGPKPDGMERPHGHHIVFKNGNGPRQRALLERSKEILERNGIDWLEGGENLIWAPNTSGQHTLTNVQRVLDMLEAADAKGPGAVADALRDAGRGIFSGKP</sequence>
<reference evidence="2" key="1">
    <citation type="journal article" date="2021" name="PeerJ">
        <title>Extensive microbial diversity within the chicken gut microbiome revealed by metagenomics and culture.</title>
        <authorList>
            <person name="Gilroy R."/>
            <person name="Ravi A."/>
            <person name="Getino M."/>
            <person name="Pursley I."/>
            <person name="Horton D.L."/>
            <person name="Alikhan N.F."/>
            <person name="Baker D."/>
            <person name="Gharbi K."/>
            <person name="Hall N."/>
            <person name="Watson M."/>
            <person name="Adriaenssens E.M."/>
            <person name="Foster-Nyarko E."/>
            <person name="Jarju S."/>
            <person name="Secka A."/>
            <person name="Antonio M."/>
            <person name="Oren A."/>
            <person name="Chaudhuri R.R."/>
            <person name="La Ragione R."/>
            <person name="Hildebrand F."/>
            <person name="Pallen M.J."/>
        </authorList>
    </citation>
    <scope>NUCLEOTIDE SEQUENCE</scope>
    <source>
        <strain evidence="2">ChiGjej1B1-98</strain>
    </source>
</reference>
<feature type="compositionally biased region" description="Basic and acidic residues" evidence="1">
    <location>
        <begin position="60"/>
        <end position="95"/>
    </location>
</feature>
<evidence type="ECO:0000313" key="3">
    <source>
        <dbReference type="Proteomes" id="UP000824005"/>
    </source>
</evidence>
<reference evidence="2" key="2">
    <citation type="submission" date="2021-04" db="EMBL/GenBank/DDBJ databases">
        <authorList>
            <person name="Gilroy R."/>
        </authorList>
    </citation>
    <scope>NUCLEOTIDE SEQUENCE</scope>
    <source>
        <strain evidence="2">ChiGjej1B1-98</strain>
    </source>
</reference>
<dbReference type="AlphaFoldDB" id="A0A9D2CAB0"/>
<dbReference type="EMBL" id="DXDC01000384">
    <property type="protein sequence ID" value="HIY67127.1"/>
    <property type="molecule type" value="Genomic_DNA"/>
</dbReference>
<feature type="region of interest" description="Disordered" evidence="1">
    <location>
        <begin position="1"/>
        <end position="116"/>
    </location>
</feature>
<evidence type="ECO:0000256" key="1">
    <source>
        <dbReference type="SAM" id="MobiDB-lite"/>
    </source>
</evidence>
<organism evidence="2 3">
    <name type="scientific">Candidatus Agrococcus pullicola</name>
    <dbReference type="NCBI Taxonomy" id="2838429"/>
    <lineage>
        <taxon>Bacteria</taxon>
        <taxon>Bacillati</taxon>
        <taxon>Actinomycetota</taxon>
        <taxon>Actinomycetes</taxon>
        <taxon>Micrococcales</taxon>
        <taxon>Microbacteriaceae</taxon>
        <taxon>Agrococcus</taxon>
    </lineage>
</organism>
<feature type="compositionally biased region" description="Low complexity" evidence="1">
    <location>
        <begin position="26"/>
        <end position="36"/>
    </location>
</feature>
<dbReference type="Proteomes" id="UP000824005">
    <property type="component" value="Unassembled WGS sequence"/>
</dbReference>
<protein>
    <submittedName>
        <fullName evidence="2">AHH domain-containing protein</fullName>
    </submittedName>
</protein>
<name>A0A9D2CAB0_9MICO</name>
<comment type="caution">
    <text evidence="2">The sequence shown here is derived from an EMBL/GenBank/DDBJ whole genome shotgun (WGS) entry which is preliminary data.</text>
</comment>
<feature type="compositionally biased region" description="Basic residues" evidence="1">
    <location>
        <begin position="37"/>
        <end position="46"/>
    </location>
</feature>
<accession>A0A9D2CAB0</accession>